<feature type="domain" description="DUF559" evidence="1">
    <location>
        <begin position="198"/>
        <end position="253"/>
    </location>
</feature>
<dbReference type="Gene3D" id="3.40.960.10">
    <property type="entry name" value="VSR Endonuclease"/>
    <property type="match status" value="1"/>
</dbReference>
<dbReference type="InterPro" id="IPR007569">
    <property type="entry name" value="DUF559"/>
</dbReference>
<dbReference type="RefSeq" id="WP_228461688.1">
    <property type="nucleotide sequence ID" value="NZ_BJOV01000005.1"/>
</dbReference>
<dbReference type="AlphaFoldDB" id="A0A7I9VER1"/>
<accession>A0A7I9VER1</accession>
<dbReference type="Pfam" id="PF04480">
    <property type="entry name" value="DUF559"/>
    <property type="match status" value="1"/>
</dbReference>
<organism evidence="2 3">
    <name type="scientific">Gordonia spumicola</name>
    <dbReference type="NCBI Taxonomy" id="589161"/>
    <lineage>
        <taxon>Bacteria</taxon>
        <taxon>Bacillati</taxon>
        <taxon>Actinomycetota</taxon>
        <taxon>Actinomycetes</taxon>
        <taxon>Mycobacteriales</taxon>
        <taxon>Gordoniaceae</taxon>
        <taxon>Gordonia</taxon>
    </lineage>
</organism>
<reference evidence="3" key="1">
    <citation type="submission" date="2019-06" db="EMBL/GenBank/DDBJ databases">
        <title>Gordonia isolated from sludge of a wastewater treatment plant.</title>
        <authorList>
            <person name="Tamura T."/>
            <person name="Aoyama K."/>
            <person name="Kang Y."/>
            <person name="Saito S."/>
            <person name="Akiyama N."/>
            <person name="Yazawa K."/>
            <person name="Gonoi T."/>
            <person name="Mikami Y."/>
        </authorList>
    </citation>
    <scope>NUCLEOTIDE SEQUENCE [LARGE SCALE GENOMIC DNA]</scope>
    <source>
        <strain evidence="3">NBRC 107696</strain>
    </source>
</reference>
<protein>
    <recommendedName>
        <fullName evidence="1">DUF559 domain-containing protein</fullName>
    </recommendedName>
</protein>
<keyword evidence="3" id="KW-1185">Reference proteome</keyword>
<evidence type="ECO:0000313" key="3">
    <source>
        <dbReference type="Proteomes" id="UP000444960"/>
    </source>
</evidence>
<evidence type="ECO:0000313" key="2">
    <source>
        <dbReference type="EMBL" id="GEE03786.1"/>
    </source>
</evidence>
<dbReference type="Proteomes" id="UP000444960">
    <property type="component" value="Unassembled WGS sequence"/>
</dbReference>
<comment type="caution">
    <text evidence="2">The sequence shown here is derived from an EMBL/GenBank/DDBJ whole genome shotgun (WGS) entry which is preliminary data.</text>
</comment>
<proteinExistence type="predicted"/>
<dbReference type="InterPro" id="IPR011335">
    <property type="entry name" value="Restrct_endonuc-II-like"/>
</dbReference>
<name>A0A7I9VER1_9ACTN</name>
<sequence length="294" mass="32350">MYPASALLVLGFDRKTIRRAVLSGDLIQLRWGWFAAANHDTRTASAVRDGGVSTCVDALRFHGLWTPPGHNGLHLRRSSNLSGKNPACRPPSGCVRSAREPVDPIPVALLYAVGCLPLDEWVAVCDSYLNSTGNDVADLLAAMGKPGPAVLRRLRWVDGRSQSGTESIVRVRLRSAGFDVVVQPPVAGVGHADLRVGRLLIECDSVLHHASRADYERDHHRDRRAVVDGWLVLRLTYDDILYDWDGVLADILSITRPDRHRARTPQAIEMIQKSVLQSTLEGNVPSVFDLSTDF</sequence>
<gene>
    <name evidence="2" type="ORF">nbrc107696_42320</name>
</gene>
<dbReference type="SUPFAM" id="SSF52980">
    <property type="entry name" value="Restriction endonuclease-like"/>
    <property type="match status" value="1"/>
</dbReference>
<dbReference type="EMBL" id="BJOV01000005">
    <property type="protein sequence ID" value="GEE03786.1"/>
    <property type="molecule type" value="Genomic_DNA"/>
</dbReference>
<evidence type="ECO:0000259" key="1">
    <source>
        <dbReference type="Pfam" id="PF04480"/>
    </source>
</evidence>